<dbReference type="Gene3D" id="1.10.472.80">
    <property type="entry name" value="Ypt/Rab-GAP domain of gyp1p, domain 3"/>
    <property type="match status" value="2"/>
</dbReference>
<keyword evidence="4" id="KW-1185">Reference proteome</keyword>
<keyword evidence="1" id="KW-0472">Membrane</keyword>
<dbReference type="InterPro" id="IPR000195">
    <property type="entry name" value="Rab-GAP-TBC_dom"/>
</dbReference>
<dbReference type="GO" id="GO:0031267">
    <property type="term" value="F:small GTPase binding"/>
    <property type="evidence" value="ECO:0007669"/>
    <property type="project" value="TreeGrafter"/>
</dbReference>
<keyword evidence="1" id="KW-0812">Transmembrane</keyword>
<evidence type="ECO:0000259" key="2">
    <source>
        <dbReference type="PROSITE" id="PS50086"/>
    </source>
</evidence>
<sequence length="198" mass="23460">MFTPVTLPHTIDKANNYSDSKSSTSRLAAIALLYLDQEDAFWCLVTIVEVDQRVFKDLMSEKLPRLCAHFEQHSVDYTLITFNWFLVVFVDSVVIFRFALGLFKYKEEEILKLQDSTSIFKYLRYFSRTILDSRKLGNIAFVDMNPFPLRQIRNRRTYHLEKVRLELSELEAIRADFIRERETNPERRDLISDDDEDS</sequence>
<protein>
    <recommendedName>
        <fullName evidence="2">Rab-GAP TBC domain-containing protein</fullName>
    </recommendedName>
</protein>
<dbReference type="Pfam" id="PF00566">
    <property type="entry name" value="RabGAP-TBC"/>
    <property type="match status" value="1"/>
</dbReference>
<evidence type="ECO:0000313" key="4">
    <source>
        <dbReference type="Proteomes" id="UP000228934"/>
    </source>
</evidence>
<accession>A0A2G9RMA7</accession>
<dbReference type="SUPFAM" id="SSF47923">
    <property type="entry name" value="Ypt/Rab-GAP domain of gyp1p"/>
    <property type="match status" value="1"/>
</dbReference>
<evidence type="ECO:0000256" key="1">
    <source>
        <dbReference type="SAM" id="Phobius"/>
    </source>
</evidence>
<gene>
    <name evidence="3" type="ORF">AB205_0214350</name>
</gene>
<organism evidence="3 4">
    <name type="scientific">Aquarana catesbeiana</name>
    <name type="common">American bullfrog</name>
    <name type="synonym">Rana catesbeiana</name>
    <dbReference type="NCBI Taxonomy" id="8400"/>
    <lineage>
        <taxon>Eukaryota</taxon>
        <taxon>Metazoa</taxon>
        <taxon>Chordata</taxon>
        <taxon>Craniata</taxon>
        <taxon>Vertebrata</taxon>
        <taxon>Euteleostomi</taxon>
        <taxon>Amphibia</taxon>
        <taxon>Batrachia</taxon>
        <taxon>Anura</taxon>
        <taxon>Neobatrachia</taxon>
        <taxon>Ranoidea</taxon>
        <taxon>Ranidae</taxon>
        <taxon>Aquarana</taxon>
    </lineage>
</organism>
<name>A0A2G9RMA7_AQUCT</name>
<dbReference type="Proteomes" id="UP000228934">
    <property type="component" value="Unassembled WGS sequence"/>
</dbReference>
<proteinExistence type="predicted"/>
<dbReference type="InterPro" id="IPR050302">
    <property type="entry name" value="Rab_GAP_TBC_domain"/>
</dbReference>
<dbReference type="GO" id="GO:0005096">
    <property type="term" value="F:GTPase activator activity"/>
    <property type="evidence" value="ECO:0007669"/>
    <property type="project" value="TreeGrafter"/>
</dbReference>
<evidence type="ECO:0000313" key="3">
    <source>
        <dbReference type="EMBL" id="PIO29000.1"/>
    </source>
</evidence>
<dbReference type="PANTHER" id="PTHR47219:SF20">
    <property type="entry name" value="TBC1 DOMAIN FAMILY MEMBER 2B"/>
    <property type="match status" value="1"/>
</dbReference>
<dbReference type="EMBL" id="KV935689">
    <property type="protein sequence ID" value="PIO29000.1"/>
    <property type="molecule type" value="Genomic_DNA"/>
</dbReference>
<dbReference type="InterPro" id="IPR035969">
    <property type="entry name" value="Rab-GAP_TBC_sf"/>
</dbReference>
<dbReference type="PANTHER" id="PTHR47219">
    <property type="entry name" value="RAB GTPASE-ACTIVATING PROTEIN 1-LIKE"/>
    <property type="match status" value="1"/>
</dbReference>
<dbReference type="AlphaFoldDB" id="A0A2G9RMA7"/>
<keyword evidence="1" id="KW-1133">Transmembrane helix</keyword>
<feature type="domain" description="Rab-GAP TBC" evidence="2">
    <location>
        <begin position="1"/>
        <end position="110"/>
    </location>
</feature>
<dbReference type="OrthoDB" id="294251at2759"/>
<feature type="transmembrane region" description="Helical" evidence="1">
    <location>
        <begin position="82"/>
        <end position="103"/>
    </location>
</feature>
<reference evidence="4" key="1">
    <citation type="journal article" date="2017" name="Nat. Commun.">
        <title>The North American bullfrog draft genome provides insight into hormonal regulation of long noncoding RNA.</title>
        <authorList>
            <person name="Hammond S.A."/>
            <person name="Warren R.L."/>
            <person name="Vandervalk B.P."/>
            <person name="Kucuk E."/>
            <person name="Khan H."/>
            <person name="Gibb E.A."/>
            <person name="Pandoh P."/>
            <person name="Kirk H."/>
            <person name="Zhao Y."/>
            <person name="Jones M."/>
            <person name="Mungall A.J."/>
            <person name="Coope R."/>
            <person name="Pleasance S."/>
            <person name="Moore R.A."/>
            <person name="Holt R.A."/>
            <person name="Round J.M."/>
            <person name="Ohora S."/>
            <person name="Walle B.V."/>
            <person name="Veldhoen N."/>
            <person name="Helbing C.C."/>
            <person name="Birol I."/>
        </authorList>
    </citation>
    <scope>NUCLEOTIDE SEQUENCE [LARGE SCALE GENOMIC DNA]</scope>
</reference>
<dbReference type="PROSITE" id="PS50086">
    <property type="entry name" value="TBC_RABGAP"/>
    <property type="match status" value="1"/>
</dbReference>